<keyword evidence="3" id="KW-0479">Metal-binding</keyword>
<dbReference type="EC" id="4.2.1.1" evidence="4"/>
<evidence type="ECO:0000256" key="3">
    <source>
        <dbReference type="PIRSR" id="PIRSR601765-1"/>
    </source>
</evidence>
<accession>A0A7W5AQ17</accession>
<keyword evidence="3" id="KW-0862">Zinc</keyword>
<dbReference type="EMBL" id="JACHXF010000024">
    <property type="protein sequence ID" value="MBB3100353.1"/>
    <property type="molecule type" value="Genomic_DNA"/>
</dbReference>
<protein>
    <submittedName>
        <fullName evidence="4">Carbonic anhydrase</fullName>
        <ecNumber evidence="4">4.2.1.1</ecNumber>
    </submittedName>
</protein>
<evidence type="ECO:0000313" key="4">
    <source>
        <dbReference type="EMBL" id="MBB3100353.1"/>
    </source>
</evidence>
<organism evidence="4 5">
    <name type="scientific">Actinoplanes campanulatus</name>
    <dbReference type="NCBI Taxonomy" id="113559"/>
    <lineage>
        <taxon>Bacteria</taxon>
        <taxon>Bacillati</taxon>
        <taxon>Actinomycetota</taxon>
        <taxon>Actinomycetes</taxon>
        <taxon>Micromonosporales</taxon>
        <taxon>Micromonosporaceae</taxon>
        <taxon>Actinoplanes</taxon>
    </lineage>
</organism>
<reference evidence="4 5" key="1">
    <citation type="submission" date="2020-08" db="EMBL/GenBank/DDBJ databases">
        <title>Genomic Encyclopedia of Type Strains, Phase III (KMG-III): the genomes of soil and plant-associated and newly described type strains.</title>
        <authorList>
            <person name="Whitman W."/>
        </authorList>
    </citation>
    <scope>NUCLEOTIDE SEQUENCE [LARGE SCALE GENOMIC DNA]</scope>
    <source>
        <strain evidence="4 5">CECT 3287</strain>
    </source>
</reference>
<comment type="function">
    <text evidence="2">Catalyzes the reversible hydration of carbon dioxide to form bicarbonate.</text>
</comment>
<feature type="binding site" evidence="3">
    <location>
        <position position="94"/>
    </location>
    <ligand>
        <name>Zn(2+)</name>
        <dbReference type="ChEBI" id="CHEBI:29105"/>
    </ligand>
</feature>
<feature type="binding site" evidence="3">
    <location>
        <position position="145"/>
    </location>
    <ligand>
        <name>Zn(2+)</name>
        <dbReference type="ChEBI" id="CHEBI:29105"/>
    </ligand>
</feature>
<keyword evidence="4" id="KW-0456">Lyase</keyword>
<comment type="caution">
    <text evidence="4">The sequence shown here is derived from an EMBL/GenBank/DDBJ whole genome shotgun (WGS) entry which is preliminary data.</text>
</comment>
<dbReference type="Gene3D" id="3.40.1050.10">
    <property type="entry name" value="Carbonic anhydrase"/>
    <property type="match status" value="1"/>
</dbReference>
<dbReference type="RefSeq" id="WP_229795521.1">
    <property type="nucleotide sequence ID" value="NZ_BMPW01000025.1"/>
</dbReference>
<dbReference type="AlphaFoldDB" id="A0A7W5AQ17"/>
<evidence type="ECO:0000313" key="5">
    <source>
        <dbReference type="Proteomes" id="UP000590749"/>
    </source>
</evidence>
<feature type="binding site" evidence="3">
    <location>
        <position position="148"/>
    </location>
    <ligand>
        <name>Zn(2+)</name>
        <dbReference type="ChEBI" id="CHEBI:29105"/>
    </ligand>
</feature>
<dbReference type="Pfam" id="PF00484">
    <property type="entry name" value="Pro_CA"/>
    <property type="match status" value="1"/>
</dbReference>
<dbReference type="PANTHER" id="PTHR11002">
    <property type="entry name" value="CARBONIC ANHYDRASE"/>
    <property type="match status" value="1"/>
</dbReference>
<proteinExistence type="inferred from homology"/>
<dbReference type="SUPFAM" id="SSF53056">
    <property type="entry name" value="beta-carbonic anhydrase, cab"/>
    <property type="match status" value="1"/>
</dbReference>
<evidence type="ECO:0000256" key="1">
    <source>
        <dbReference type="ARBA" id="ARBA00006217"/>
    </source>
</evidence>
<dbReference type="GO" id="GO:0008270">
    <property type="term" value="F:zinc ion binding"/>
    <property type="evidence" value="ECO:0007669"/>
    <property type="project" value="InterPro"/>
</dbReference>
<gene>
    <name evidence="4" type="ORF">FHR83_008075</name>
</gene>
<comment type="cofactor">
    <cofactor evidence="3">
        <name>Zn(2+)</name>
        <dbReference type="ChEBI" id="CHEBI:29105"/>
    </cofactor>
    <text evidence="3">Binds 1 zinc ion per subunit.</text>
</comment>
<dbReference type="SMART" id="SM00947">
    <property type="entry name" value="Pro_CA"/>
    <property type="match status" value="1"/>
</dbReference>
<evidence type="ECO:0000256" key="2">
    <source>
        <dbReference type="ARBA" id="ARBA00024993"/>
    </source>
</evidence>
<dbReference type="GO" id="GO:0004089">
    <property type="term" value="F:carbonate dehydratase activity"/>
    <property type="evidence" value="ECO:0007669"/>
    <property type="project" value="UniProtKB-EC"/>
</dbReference>
<name>A0A7W5AQ17_9ACTN</name>
<dbReference type="InterPro" id="IPR001765">
    <property type="entry name" value="Carbonic_anhydrase"/>
</dbReference>
<sequence length="236" mass="25314">MAFRDRSQAADFPPMGWRVILTSVEPGRLFSDPTAAPIPPQQVARYHGRPDPVEALARLRAGNARFTSRAAHPGNVFNGGVDAQPYAVVVGCIDARVPVETVLGQGIGAICVARSAGHVLDRAVMGSVEFAVTELQVPLVVVLGHDDCRAVAAAYEAVRTGRRPAGGRQFLIDQITPAIPAARPIDYNLGKATRSHIHRTVATLKQAAYLKEALAARRVDVVGAIYRLENGRIEML</sequence>
<dbReference type="PANTHER" id="PTHR11002:SF79">
    <property type="entry name" value="CARBONIC ANHYDRASE 2"/>
    <property type="match status" value="1"/>
</dbReference>
<feature type="binding site" evidence="3">
    <location>
        <position position="92"/>
    </location>
    <ligand>
        <name>Zn(2+)</name>
        <dbReference type="ChEBI" id="CHEBI:29105"/>
    </ligand>
</feature>
<keyword evidence="5" id="KW-1185">Reference proteome</keyword>
<dbReference type="InterPro" id="IPR036874">
    <property type="entry name" value="Carbonic_anhydrase_sf"/>
</dbReference>
<comment type="similarity">
    <text evidence="1">Belongs to the beta-class carbonic anhydrase family.</text>
</comment>
<dbReference type="Proteomes" id="UP000590749">
    <property type="component" value="Unassembled WGS sequence"/>
</dbReference>